<feature type="domain" description="ABC3 transporter permease C-terminal" evidence="7">
    <location>
        <begin position="1"/>
        <end position="82"/>
    </location>
</feature>
<comment type="caution">
    <text evidence="8">The sequence shown here is derived from an EMBL/GenBank/DDBJ whole genome shotgun (WGS) entry which is preliminary data.</text>
</comment>
<keyword evidence="4 6" id="KW-1133">Transmembrane helix</keyword>
<proteinExistence type="predicted"/>
<evidence type="ECO:0000256" key="5">
    <source>
        <dbReference type="ARBA" id="ARBA00023136"/>
    </source>
</evidence>
<keyword evidence="5 6" id="KW-0472">Membrane</keyword>
<name>A0ABV9W1K3_9ACTN</name>
<keyword evidence="3 6" id="KW-0812">Transmembrane</keyword>
<dbReference type="Pfam" id="PF02687">
    <property type="entry name" value="FtsX"/>
    <property type="match status" value="1"/>
</dbReference>
<evidence type="ECO:0000313" key="8">
    <source>
        <dbReference type="EMBL" id="MFC5002532.1"/>
    </source>
</evidence>
<evidence type="ECO:0000313" key="9">
    <source>
        <dbReference type="Proteomes" id="UP001595912"/>
    </source>
</evidence>
<dbReference type="RefSeq" id="WP_380120940.1">
    <property type="nucleotide sequence ID" value="NZ_JBHSIU010000041.1"/>
</dbReference>
<organism evidence="8 9">
    <name type="scientific">Dactylosporangium cerinum</name>
    <dbReference type="NCBI Taxonomy" id="1434730"/>
    <lineage>
        <taxon>Bacteria</taxon>
        <taxon>Bacillati</taxon>
        <taxon>Actinomycetota</taxon>
        <taxon>Actinomycetes</taxon>
        <taxon>Micromonosporales</taxon>
        <taxon>Micromonosporaceae</taxon>
        <taxon>Dactylosporangium</taxon>
    </lineage>
</organism>
<keyword evidence="2" id="KW-1003">Cell membrane</keyword>
<dbReference type="InterPro" id="IPR003838">
    <property type="entry name" value="ABC3_permease_C"/>
</dbReference>
<evidence type="ECO:0000259" key="7">
    <source>
        <dbReference type="Pfam" id="PF02687"/>
    </source>
</evidence>
<evidence type="ECO:0000256" key="4">
    <source>
        <dbReference type="ARBA" id="ARBA00022989"/>
    </source>
</evidence>
<feature type="transmembrane region" description="Helical" evidence="6">
    <location>
        <begin position="29"/>
        <end position="52"/>
    </location>
</feature>
<evidence type="ECO:0000256" key="1">
    <source>
        <dbReference type="ARBA" id="ARBA00004651"/>
    </source>
</evidence>
<keyword evidence="9" id="KW-1185">Reference proteome</keyword>
<evidence type="ECO:0000256" key="6">
    <source>
        <dbReference type="SAM" id="Phobius"/>
    </source>
</evidence>
<evidence type="ECO:0000256" key="2">
    <source>
        <dbReference type="ARBA" id="ARBA00022475"/>
    </source>
</evidence>
<protein>
    <submittedName>
        <fullName evidence="8">FtsX-like permease family protein</fullName>
    </submittedName>
</protein>
<sequence length="97" mass="9450">MSERSGELALLSAAGWPDNLLRRLVATEAVALGLLGGAAGAGLGLGAAAVFAGALTAPLVWCAAIALTAGVAVSAIAATVPIAILHRLPIAQLLAEE</sequence>
<comment type="subcellular location">
    <subcellularLocation>
        <location evidence="1">Cell membrane</location>
        <topology evidence="1">Multi-pass membrane protein</topology>
    </subcellularLocation>
</comment>
<feature type="transmembrane region" description="Helical" evidence="6">
    <location>
        <begin position="58"/>
        <end position="85"/>
    </location>
</feature>
<gene>
    <name evidence="8" type="ORF">ACFPIJ_32440</name>
</gene>
<evidence type="ECO:0000256" key="3">
    <source>
        <dbReference type="ARBA" id="ARBA00022692"/>
    </source>
</evidence>
<dbReference type="Proteomes" id="UP001595912">
    <property type="component" value="Unassembled WGS sequence"/>
</dbReference>
<dbReference type="EMBL" id="JBHSIU010000041">
    <property type="protein sequence ID" value="MFC5002532.1"/>
    <property type="molecule type" value="Genomic_DNA"/>
</dbReference>
<reference evidence="9" key="1">
    <citation type="journal article" date="2019" name="Int. J. Syst. Evol. Microbiol.">
        <title>The Global Catalogue of Microorganisms (GCM) 10K type strain sequencing project: providing services to taxonomists for standard genome sequencing and annotation.</title>
        <authorList>
            <consortium name="The Broad Institute Genomics Platform"/>
            <consortium name="The Broad Institute Genome Sequencing Center for Infectious Disease"/>
            <person name="Wu L."/>
            <person name="Ma J."/>
        </authorList>
    </citation>
    <scope>NUCLEOTIDE SEQUENCE [LARGE SCALE GENOMIC DNA]</scope>
    <source>
        <strain evidence="9">CGMCC 4.7152</strain>
    </source>
</reference>
<accession>A0ABV9W1K3</accession>